<name>A0A7X2ZAY9_9BACL</name>
<dbReference type="InterPro" id="IPR052963">
    <property type="entry name" value="Pantetheine_PDE"/>
</dbReference>
<dbReference type="InterPro" id="IPR004843">
    <property type="entry name" value="Calcineurin-like_PHP"/>
</dbReference>
<evidence type="ECO:0000259" key="1">
    <source>
        <dbReference type="Pfam" id="PF00149"/>
    </source>
</evidence>
<dbReference type="AlphaFoldDB" id="A0A7X2ZAY9"/>
<comment type="caution">
    <text evidence="2">The sequence shown here is derived from an EMBL/GenBank/DDBJ whole genome shotgun (WGS) entry which is preliminary data.</text>
</comment>
<sequence>MRIGILSDLHVDKNNDDEFETVQEALCSAASATNTDLLIVAGDISNNYVQTLNVLEEIEERAGIPCLFVPGNHDIWNVEHPELSTAYIYEELQRHERNLSKGAYAINDEWIVLGDTGWYDFSYGSERFEPEQFRAMTYGNRTWKDKLYVNWGSTPEQITDHFYDKLQKQLEACGGKKVILVTHVVNHDQFTVPMPHKDWDYFNAFLGSERYQALIRSYSRSVKYAVCGHVHYRKKISIGSTQFICNCLGDKKEWLHSKRAYEEVSKSYVTIDI</sequence>
<gene>
    <name evidence="2" type="ORF">GNP93_12830</name>
</gene>
<dbReference type="Gene3D" id="3.60.21.10">
    <property type="match status" value="1"/>
</dbReference>
<evidence type="ECO:0000313" key="2">
    <source>
        <dbReference type="EMBL" id="MUG71554.1"/>
    </source>
</evidence>
<dbReference type="PANTHER" id="PTHR36492">
    <property type="match status" value="1"/>
</dbReference>
<dbReference type="InterPro" id="IPR022302">
    <property type="entry name" value="Phosphoesterase_putative"/>
</dbReference>
<reference evidence="2 3" key="1">
    <citation type="submission" date="2019-11" db="EMBL/GenBank/DDBJ databases">
        <title>Draft genome sequences of five Paenibacillus species of dairy origin.</title>
        <authorList>
            <person name="Olajide A.M."/>
            <person name="Chen S."/>
            <person name="Lapointe G."/>
        </authorList>
    </citation>
    <scope>NUCLEOTIDE SEQUENCE [LARGE SCALE GENOMIC DNA]</scope>
    <source>
        <strain evidence="2 3">2CS3</strain>
    </source>
</reference>
<organism evidence="2 3">
    <name type="scientific">Paenibacillus validus</name>
    <dbReference type="NCBI Taxonomy" id="44253"/>
    <lineage>
        <taxon>Bacteria</taxon>
        <taxon>Bacillati</taxon>
        <taxon>Bacillota</taxon>
        <taxon>Bacilli</taxon>
        <taxon>Bacillales</taxon>
        <taxon>Paenibacillaceae</taxon>
        <taxon>Paenibacillus</taxon>
    </lineage>
</organism>
<proteinExistence type="predicted"/>
<dbReference type="SUPFAM" id="SSF56300">
    <property type="entry name" value="Metallo-dependent phosphatases"/>
    <property type="match status" value="1"/>
</dbReference>
<dbReference type="RefSeq" id="WP_127606299.1">
    <property type="nucleotide sequence ID" value="NZ_JARTHJ010000003.1"/>
</dbReference>
<protein>
    <recommendedName>
        <fullName evidence="1">Calcineurin-like phosphoesterase domain-containing protein</fullName>
    </recommendedName>
</protein>
<dbReference type="NCBIfam" id="TIGR03729">
    <property type="entry name" value="acc_ester"/>
    <property type="match status" value="1"/>
</dbReference>
<accession>A0A7X2ZAY9</accession>
<dbReference type="GO" id="GO:0016787">
    <property type="term" value="F:hydrolase activity"/>
    <property type="evidence" value="ECO:0007669"/>
    <property type="project" value="InterPro"/>
</dbReference>
<keyword evidence="3" id="KW-1185">Reference proteome</keyword>
<evidence type="ECO:0000313" key="3">
    <source>
        <dbReference type="Proteomes" id="UP000450917"/>
    </source>
</evidence>
<dbReference type="PANTHER" id="PTHR36492:SF2">
    <property type="entry name" value="[ACYL-CARRIER-PROTEIN] PHOSPHODIESTERASE PPTH"/>
    <property type="match status" value="1"/>
</dbReference>
<dbReference type="EMBL" id="WNZX01000009">
    <property type="protein sequence ID" value="MUG71554.1"/>
    <property type="molecule type" value="Genomic_DNA"/>
</dbReference>
<dbReference type="Proteomes" id="UP000450917">
    <property type="component" value="Unassembled WGS sequence"/>
</dbReference>
<dbReference type="InterPro" id="IPR029052">
    <property type="entry name" value="Metallo-depent_PP-like"/>
</dbReference>
<dbReference type="Pfam" id="PF00149">
    <property type="entry name" value="Metallophos"/>
    <property type="match status" value="1"/>
</dbReference>
<feature type="domain" description="Calcineurin-like phosphoesterase" evidence="1">
    <location>
        <begin position="1"/>
        <end position="232"/>
    </location>
</feature>